<evidence type="ECO:0000256" key="5">
    <source>
        <dbReference type="ARBA" id="ARBA00023136"/>
    </source>
</evidence>
<feature type="transmembrane region" description="Helical" evidence="6">
    <location>
        <begin position="164"/>
        <end position="184"/>
    </location>
</feature>
<evidence type="ECO:0000313" key="8">
    <source>
        <dbReference type="EMBL" id="SIN62055.1"/>
    </source>
</evidence>
<feature type="transmembrane region" description="Helical" evidence="6">
    <location>
        <begin position="224"/>
        <end position="244"/>
    </location>
</feature>
<evidence type="ECO:0000313" key="9">
    <source>
        <dbReference type="Proteomes" id="UP000185093"/>
    </source>
</evidence>
<keyword evidence="4 6" id="KW-1133">Transmembrane helix</keyword>
<dbReference type="Pfam" id="PF07690">
    <property type="entry name" value="MFS_1"/>
    <property type="match status" value="2"/>
</dbReference>
<evidence type="ECO:0000256" key="6">
    <source>
        <dbReference type="SAM" id="Phobius"/>
    </source>
</evidence>
<evidence type="ECO:0000256" key="2">
    <source>
        <dbReference type="ARBA" id="ARBA00022448"/>
    </source>
</evidence>
<feature type="transmembrane region" description="Helical" evidence="6">
    <location>
        <begin position="265"/>
        <end position="287"/>
    </location>
</feature>
<evidence type="ECO:0000256" key="1">
    <source>
        <dbReference type="ARBA" id="ARBA00004141"/>
    </source>
</evidence>
<sequence>MANSSFKRTVLFVSAIASLLGPLMISTVNVALPVIGRYFDADAATLGWVATSYMLATAAALVPVGRAADIVGRRKIFLLGAALLAFFNFLALFSANLTFLILCRVLQGIGGAMIVTTSIAILASVFPPGERGRAMGINTAATYLGLSLGPFCGGILVQNFGWKSIFVATGILSLYVFFTILRHIKGEWIASPEEPFDIVGSLLYVAFLLFFMYGLFLVPQIKSLYFVLTGIIFALVFLRYQLVAYNPVFNVRLFLSNRSFAFSNLAALINYAATASVAFLLSLYLQYAKNMSPQLAGIVLVLQPAVQAGFSPLAGRLSDRVEPRFIASAGMALTALGLFLLSRLNYDTTILYLGFTLCCLGFGFALFSSPNVNAIMSSVSNEHYGTASSSLATMRLIGQTMSMAMATVIFSIMLGKEQIGTENLDLFLESVNLAFVISAVTCLVGIYFSYVRGKIHVDKAKNSLA</sequence>
<feature type="transmembrane region" description="Helical" evidence="6">
    <location>
        <begin position="43"/>
        <end position="64"/>
    </location>
</feature>
<feature type="transmembrane region" description="Helical" evidence="6">
    <location>
        <begin position="396"/>
        <end position="413"/>
    </location>
</feature>
<comment type="caution">
    <text evidence="8">The sequence shown here is derived from an EMBL/GenBank/DDBJ whole genome shotgun (WGS) entry which is preliminary data.</text>
</comment>
<keyword evidence="9" id="KW-1185">Reference proteome</keyword>
<dbReference type="InterPro" id="IPR011701">
    <property type="entry name" value="MFS"/>
</dbReference>
<dbReference type="PRINTS" id="PR01036">
    <property type="entry name" value="TCRTETB"/>
</dbReference>
<dbReference type="PROSITE" id="PS50850">
    <property type="entry name" value="MFS"/>
    <property type="match status" value="1"/>
</dbReference>
<keyword evidence="3 6" id="KW-0812">Transmembrane</keyword>
<dbReference type="RefSeq" id="WP_074198935.1">
    <property type="nucleotide sequence ID" value="NZ_FSQZ01000001.1"/>
</dbReference>
<reference evidence="8 9" key="1">
    <citation type="submission" date="2016-11" db="EMBL/GenBank/DDBJ databases">
        <authorList>
            <person name="Varghese N."/>
            <person name="Submissions S."/>
        </authorList>
    </citation>
    <scope>NUCLEOTIDE SEQUENCE [LARGE SCALE GENOMIC DNA]</scope>
    <source>
        <strain evidence="8 9">DSM 20664</strain>
    </source>
</reference>
<keyword evidence="5 6" id="KW-0472">Membrane</keyword>
<dbReference type="Proteomes" id="UP000185093">
    <property type="component" value="Unassembled WGS sequence"/>
</dbReference>
<dbReference type="InterPro" id="IPR020846">
    <property type="entry name" value="MFS_dom"/>
</dbReference>
<dbReference type="PANTHER" id="PTHR42718">
    <property type="entry name" value="MAJOR FACILITATOR SUPERFAMILY MULTIDRUG TRANSPORTER MFSC"/>
    <property type="match status" value="1"/>
</dbReference>
<dbReference type="InterPro" id="IPR005829">
    <property type="entry name" value="Sugar_transporter_CS"/>
</dbReference>
<comment type="subcellular location">
    <subcellularLocation>
        <location evidence="1">Membrane</location>
        <topology evidence="1">Multi-pass membrane protein</topology>
    </subcellularLocation>
</comment>
<feature type="transmembrane region" description="Helical" evidence="6">
    <location>
        <begin position="433"/>
        <end position="451"/>
    </location>
</feature>
<dbReference type="Gene3D" id="1.20.1250.20">
    <property type="entry name" value="MFS general substrate transporter like domains"/>
    <property type="match status" value="1"/>
</dbReference>
<evidence type="ECO:0000259" key="7">
    <source>
        <dbReference type="PROSITE" id="PS50850"/>
    </source>
</evidence>
<feature type="transmembrane region" description="Helical" evidence="6">
    <location>
        <begin position="140"/>
        <end position="158"/>
    </location>
</feature>
<feature type="transmembrane region" description="Helical" evidence="6">
    <location>
        <begin position="76"/>
        <end position="102"/>
    </location>
</feature>
<feature type="domain" description="Major facilitator superfamily (MFS) profile" evidence="7">
    <location>
        <begin position="10"/>
        <end position="457"/>
    </location>
</feature>
<dbReference type="PANTHER" id="PTHR42718:SF9">
    <property type="entry name" value="MAJOR FACILITATOR SUPERFAMILY MULTIDRUG TRANSPORTER MFSC"/>
    <property type="match status" value="1"/>
</dbReference>
<organism evidence="8 9">
    <name type="scientific">Acetomicrobium flavidum</name>
    <dbReference type="NCBI Taxonomy" id="49896"/>
    <lineage>
        <taxon>Bacteria</taxon>
        <taxon>Thermotogati</taxon>
        <taxon>Synergistota</taxon>
        <taxon>Synergistia</taxon>
        <taxon>Synergistales</taxon>
        <taxon>Acetomicrobiaceae</taxon>
        <taxon>Acetomicrobium</taxon>
    </lineage>
</organism>
<dbReference type="Gene3D" id="1.20.1720.10">
    <property type="entry name" value="Multidrug resistance protein D"/>
    <property type="match status" value="1"/>
</dbReference>
<feature type="transmembrane region" description="Helical" evidence="6">
    <location>
        <begin position="293"/>
        <end position="313"/>
    </location>
</feature>
<protein>
    <submittedName>
        <fullName evidence="8">Drug resistance transporter, EmrB/QacA subfamily</fullName>
    </submittedName>
</protein>
<proteinExistence type="predicted"/>
<feature type="transmembrane region" description="Helical" evidence="6">
    <location>
        <begin position="108"/>
        <end position="128"/>
    </location>
</feature>
<dbReference type="EMBL" id="FSQZ01000001">
    <property type="protein sequence ID" value="SIN62055.1"/>
    <property type="molecule type" value="Genomic_DNA"/>
</dbReference>
<keyword evidence="2" id="KW-0813">Transport</keyword>
<evidence type="ECO:0000256" key="3">
    <source>
        <dbReference type="ARBA" id="ARBA00022692"/>
    </source>
</evidence>
<accession>A0ABY1JAH5</accession>
<feature type="transmembrane region" description="Helical" evidence="6">
    <location>
        <begin position="196"/>
        <end position="218"/>
    </location>
</feature>
<dbReference type="InterPro" id="IPR036259">
    <property type="entry name" value="MFS_trans_sf"/>
</dbReference>
<feature type="transmembrane region" description="Helical" evidence="6">
    <location>
        <begin position="325"/>
        <end position="344"/>
    </location>
</feature>
<dbReference type="PROSITE" id="PS00216">
    <property type="entry name" value="SUGAR_TRANSPORT_1"/>
    <property type="match status" value="1"/>
</dbReference>
<feature type="transmembrane region" description="Helical" evidence="6">
    <location>
        <begin position="350"/>
        <end position="367"/>
    </location>
</feature>
<gene>
    <name evidence="8" type="ORF">SAMN05444368_0075</name>
</gene>
<dbReference type="SUPFAM" id="SSF103473">
    <property type="entry name" value="MFS general substrate transporter"/>
    <property type="match status" value="1"/>
</dbReference>
<dbReference type="CDD" id="cd17321">
    <property type="entry name" value="MFS_MMR_MDR_like"/>
    <property type="match status" value="1"/>
</dbReference>
<evidence type="ECO:0000256" key="4">
    <source>
        <dbReference type="ARBA" id="ARBA00022989"/>
    </source>
</evidence>
<name>A0ABY1JAH5_9BACT</name>